<gene>
    <name evidence="1" type="ORF">INF28_04205</name>
</gene>
<dbReference type="AlphaFoldDB" id="A0A9D5LXG6"/>
<comment type="caution">
    <text evidence="1">The sequence shown here is derived from an EMBL/GenBank/DDBJ whole genome shotgun (WGS) entry which is preliminary data.</text>
</comment>
<accession>A0A9D5LXG6</accession>
<dbReference type="RefSeq" id="WP_226392222.1">
    <property type="nucleotide sequence ID" value="NZ_JADCKB010000006.1"/>
</dbReference>
<dbReference type="EMBL" id="JADCKB010000006">
    <property type="protein sequence ID" value="MBE5039663.1"/>
    <property type="molecule type" value="Genomic_DNA"/>
</dbReference>
<dbReference type="Gene3D" id="3.40.630.10">
    <property type="entry name" value="Zn peptidases"/>
    <property type="match status" value="1"/>
</dbReference>
<dbReference type="Proteomes" id="UP000806542">
    <property type="component" value="Unassembled WGS sequence"/>
</dbReference>
<keyword evidence="2" id="KW-1185">Reference proteome</keyword>
<sequence length="302" mass="34004">MTQTNEGNIKSYADHFFLSADFTIQLKQRIQNASQEISMPDGIVCHKQGTNGKKFLFLFRLLPNGVILQKEEDNRYGVGFLSGTNEEAMYGQVLYHNKKEAGIIRKENDQIFLQIFPECTCKTGDICELKAQLICKGNMLYGSNLTSIISSYLWENCVNKLNNIEKEIYFTLVNEAICGTGGYLEAVKIINPDYTVLISCVPDQEGCKMGDGPALALKNGNAVIGLEMKKKFETIAKNADLMFQNFVGKTDKTAELLSICGTREGFAEICIPVRYENQLFAESDWKDVEKTLNFLLKIIYEL</sequence>
<evidence type="ECO:0000313" key="1">
    <source>
        <dbReference type="EMBL" id="MBE5039663.1"/>
    </source>
</evidence>
<organism evidence="1 2">
    <name type="scientific">Ructibacterium gallinarum</name>
    <dbReference type="NCBI Taxonomy" id="2779355"/>
    <lineage>
        <taxon>Bacteria</taxon>
        <taxon>Bacillati</taxon>
        <taxon>Bacillota</taxon>
        <taxon>Clostridia</taxon>
        <taxon>Eubacteriales</taxon>
        <taxon>Oscillospiraceae</taxon>
        <taxon>Ructibacterium</taxon>
    </lineage>
</organism>
<proteinExistence type="predicted"/>
<protein>
    <submittedName>
        <fullName evidence="1">Uncharacterized protein</fullName>
    </submittedName>
</protein>
<evidence type="ECO:0000313" key="2">
    <source>
        <dbReference type="Proteomes" id="UP000806542"/>
    </source>
</evidence>
<name>A0A9D5LXG6_9FIRM</name>
<reference evidence="1" key="1">
    <citation type="submission" date="2020-10" db="EMBL/GenBank/DDBJ databases">
        <title>ChiBAC.</title>
        <authorList>
            <person name="Zenner C."/>
            <person name="Hitch T.C.A."/>
            <person name="Clavel T."/>
        </authorList>
    </citation>
    <scope>NUCLEOTIDE SEQUENCE</scope>
    <source>
        <strain evidence="1">DSM 107454</strain>
    </source>
</reference>